<keyword evidence="2" id="KW-1185">Reference proteome</keyword>
<dbReference type="EMBL" id="JACEIK010002543">
    <property type="protein sequence ID" value="MCD9637717.1"/>
    <property type="molecule type" value="Genomic_DNA"/>
</dbReference>
<protein>
    <submittedName>
        <fullName evidence="1">Uncharacterized protein</fullName>
    </submittedName>
</protein>
<feature type="non-terminal residue" evidence="1">
    <location>
        <position position="1"/>
    </location>
</feature>
<evidence type="ECO:0000313" key="1">
    <source>
        <dbReference type="EMBL" id="MCD9637717.1"/>
    </source>
</evidence>
<evidence type="ECO:0000313" key="2">
    <source>
        <dbReference type="Proteomes" id="UP000823775"/>
    </source>
</evidence>
<accession>A0ABS8UU84</accession>
<comment type="caution">
    <text evidence="1">The sequence shown here is derived from an EMBL/GenBank/DDBJ whole genome shotgun (WGS) entry which is preliminary data.</text>
</comment>
<dbReference type="Proteomes" id="UP000823775">
    <property type="component" value="Unassembled WGS sequence"/>
</dbReference>
<gene>
    <name evidence="1" type="ORF">HAX54_021155</name>
</gene>
<reference evidence="1 2" key="1">
    <citation type="journal article" date="2021" name="BMC Genomics">
        <title>Datura genome reveals duplications of psychoactive alkaloid biosynthetic genes and high mutation rate following tissue culture.</title>
        <authorList>
            <person name="Rajewski A."/>
            <person name="Carter-House D."/>
            <person name="Stajich J."/>
            <person name="Litt A."/>
        </authorList>
    </citation>
    <scope>NUCLEOTIDE SEQUENCE [LARGE SCALE GENOMIC DNA]</scope>
    <source>
        <strain evidence="1">AR-01</strain>
    </source>
</reference>
<organism evidence="1 2">
    <name type="scientific">Datura stramonium</name>
    <name type="common">Jimsonweed</name>
    <name type="synonym">Common thornapple</name>
    <dbReference type="NCBI Taxonomy" id="4076"/>
    <lineage>
        <taxon>Eukaryota</taxon>
        <taxon>Viridiplantae</taxon>
        <taxon>Streptophyta</taxon>
        <taxon>Embryophyta</taxon>
        <taxon>Tracheophyta</taxon>
        <taxon>Spermatophyta</taxon>
        <taxon>Magnoliopsida</taxon>
        <taxon>eudicotyledons</taxon>
        <taxon>Gunneridae</taxon>
        <taxon>Pentapetalae</taxon>
        <taxon>asterids</taxon>
        <taxon>lamiids</taxon>
        <taxon>Solanales</taxon>
        <taxon>Solanaceae</taxon>
        <taxon>Solanoideae</taxon>
        <taxon>Datureae</taxon>
        <taxon>Datura</taxon>
    </lineage>
</organism>
<name>A0ABS8UU84_DATST</name>
<proteinExistence type="predicted"/>
<sequence length="87" mass="9554">YYVHVMGRLEASRGFLFRVSIRAYVRVVTRMVQILGPSAMGKLLTLSSLSRALIYDFTTPELGGTTSMISKSGVLGSGLLKSDYFSQ</sequence>